<dbReference type="RefSeq" id="XP_002786038.1">
    <property type="nucleotide sequence ID" value="XM_002785992.1"/>
</dbReference>
<dbReference type="EMBL" id="GG671995">
    <property type="protein sequence ID" value="EER17834.1"/>
    <property type="molecule type" value="Genomic_DNA"/>
</dbReference>
<dbReference type="OrthoDB" id="57792at2759"/>
<dbReference type="AlphaFoldDB" id="C5KCH2"/>
<dbReference type="GeneID" id="9087228"/>
<protein>
    <submittedName>
        <fullName evidence="1">Uncharacterized protein</fullName>
    </submittedName>
</protein>
<accession>C5KCH2</accession>
<dbReference type="Proteomes" id="UP000007800">
    <property type="component" value="Unassembled WGS sequence"/>
</dbReference>
<sequence length="193" mass="21343">MPTFTGDGKYVADGGAYLQKLWESHKWREIKNCPGRYVSPRNKRLSTLTPTEVLDSLVDFVEWRPKSLKTVVGRVGSRVVFRGARIAANAKRDSCWFFTFCDGGGLITYEKASGVFVHTLNTQSGLMRKVNAVAPIELSAALQLGVVEKMVLHIFRTLNLPNELTTSFLGIIVGIIQAGQGTFPKDITPQIPM</sequence>
<proteinExistence type="predicted"/>
<gene>
    <name evidence="1" type="ORF">Pmar_PMAR023764</name>
</gene>
<evidence type="ECO:0000313" key="1">
    <source>
        <dbReference type="EMBL" id="EER17834.1"/>
    </source>
</evidence>
<name>C5KCH2_PERM5</name>
<organism evidence="2">
    <name type="scientific">Perkinsus marinus (strain ATCC 50983 / TXsc)</name>
    <dbReference type="NCBI Taxonomy" id="423536"/>
    <lineage>
        <taxon>Eukaryota</taxon>
        <taxon>Sar</taxon>
        <taxon>Alveolata</taxon>
        <taxon>Perkinsozoa</taxon>
        <taxon>Perkinsea</taxon>
        <taxon>Perkinsida</taxon>
        <taxon>Perkinsidae</taxon>
        <taxon>Perkinsus</taxon>
    </lineage>
</organism>
<keyword evidence="2" id="KW-1185">Reference proteome</keyword>
<evidence type="ECO:0000313" key="2">
    <source>
        <dbReference type="Proteomes" id="UP000007800"/>
    </source>
</evidence>
<dbReference type="OMA" id="WESHKWR"/>
<dbReference type="InParanoid" id="C5KCH2"/>
<reference evidence="1 2" key="1">
    <citation type="submission" date="2008-07" db="EMBL/GenBank/DDBJ databases">
        <authorList>
            <person name="El-Sayed N."/>
            <person name="Caler E."/>
            <person name="Inman J."/>
            <person name="Amedeo P."/>
            <person name="Hass B."/>
            <person name="Wortman J."/>
        </authorList>
    </citation>
    <scope>NUCLEOTIDE SEQUENCE [LARGE SCALE GENOMIC DNA]</scope>
    <source>
        <strain evidence="2">ATCC 50983 / TXsc</strain>
    </source>
</reference>